<evidence type="ECO:0000313" key="3">
    <source>
        <dbReference type="EMBL" id="RHN14239.1"/>
    </source>
</evidence>
<dbReference type="SMART" id="SM00530">
    <property type="entry name" value="HTH_XRE"/>
    <property type="match status" value="1"/>
</dbReference>
<dbReference type="InterPro" id="IPR010982">
    <property type="entry name" value="Lambda_DNA-bd_dom_sf"/>
</dbReference>
<dbReference type="PROSITE" id="PS50943">
    <property type="entry name" value="HTH_CROC1"/>
    <property type="match status" value="1"/>
</dbReference>
<evidence type="ECO:0000256" key="1">
    <source>
        <dbReference type="ARBA" id="ARBA00023125"/>
    </source>
</evidence>
<keyword evidence="1" id="KW-0238">DNA-binding</keyword>
<accession>A0A415U810</accession>
<reference evidence="3 4" key="1">
    <citation type="submission" date="2018-08" db="EMBL/GenBank/DDBJ databases">
        <title>A genome reference for cultivated species of the human gut microbiota.</title>
        <authorList>
            <person name="Zou Y."/>
            <person name="Xue W."/>
            <person name="Luo G."/>
        </authorList>
    </citation>
    <scope>NUCLEOTIDE SEQUENCE [LARGE SCALE GENOMIC DNA]</scope>
    <source>
        <strain evidence="3 4">AF31-13BH</strain>
    </source>
</reference>
<dbReference type="InterPro" id="IPR001387">
    <property type="entry name" value="Cro/C1-type_HTH"/>
</dbReference>
<protein>
    <submittedName>
        <fullName evidence="3">XRE family transcriptional regulator</fullName>
    </submittedName>
</protein>
<evidence type="ECO:0000259" key="2">
    <source>
        <dbReference type="PROSITE" id="PS50943"/>
    </source>
</evidence>
<gene>
    <name evidence="3" type="ORF">DWZ24_13090</name>
</gene>
<evidence type="ECO:0000313" key="4">
    <source>
        <dbReference type="Proteomes" id="UP000285652"/>
    </source>
</evidence>
<dbReference type="AlphaFoldDB" id="A0A415U810"/>
<dbReference type="CDD" id="cd00093">
    <property type="entry name" value="HTH_XRE"/>
    <property type="match status" value="1"/>
</dbReference>
<proteinExistence type="predicted"/>
<comment type="caution">
    <text evidence="3">The sequence shown here is derived from an EMBL/GenBank/DDBJ whole genome shotgun (WGS) entry which is preliminary data.</text>
</comment>
<sequence length="247" mass="28970">MKRNGKMPKEELEYYQSLFTGNTLYSDAKKNLGEKLSELRENAGFQQADVAAIVGISRPTLSYYESGERSVDTEVLLKLATLYNVSIDYLFGLCKTPDPRVNYEETDEMNGLGYSQEVYNLLWESPSFNQLLNDMAKHPLFETLEKLTYNSRYTEYDEIDSGYRSFLVSKVLYEMISDIFDNWYYDNPGNIQMLSKAEKAKISKEIQDYLEQERSLDDIEEPDLLLKTEYEVHRKLEQLYIKLKKYL</sequence>
<dbReference type="Gene3D" id="1.10.260.40">
    <property type="entry name" value="lambda repressor-like DNA-binding domains"/>
    <property type="match status" value="1"/>
</dbReference>
<dbReference type="SUPFAM" id="SSF47413">
    <property type="entry name" value="lambda repressor-like DNA-binding domains"/>
    <property type="match status" value="1"/>
</dbReference>
<dbReference type="GO" id="GO:0003677">
    <property type="term" value="F:DNA binding"/>
    <property type="evidence" value="ECO:0007669"/>
    <property type="project" value="UniProtKB-KW"/>
</dbReference>
<dbReference type="RefSeq" id="WP_118447901.1">
    <property type="nucleotide sequence ID" value="NZ_QRQQ01000013.1"/>
</dbReference>
<dbReference type="Proteomes" id="UP000285652">
    <property type="component" value="Unassembled WGS sequence"/>
</dbReference>
<dbReference type="EMBL" id="QRQQ01000013">
    <property type="protein sequence ID" value="RHN14239.1"/>
    <property type="molecule type" value="Genomic_DNA"/>
</dbReference>
<organism evidence="3 4">
    <name type="scientific">Dorea formicigenerans</name>
    <dbReference type="NCBI Taxonomy" id="39486"/>
    <lineage>
        <taxon>Bacteria</taxon>
        <taxon>Bacillati</taxon>
        <taxon>Bacillota</taxon>
        <taxon>Clostridia</taxon>
        <taxon>Lachnospirales</taxon>
        <taxon>Lachnospiraceae</taxon>
        <taxon>Dorea</taxon>
    </lineage>
</organism>
<name>A0A415U810_9FIRM</name>
<dbReference type="PANTHER" id="PTHR46558:SF13">
    <property type="entry name" value="HTH-TYPE TRANSCRIPTIONAL REGULATOR IMMR"/>
    <property type="match status" value="1"/>
</dbReference>
<feature type="domain" description="HTH cro/C1-type" evidence="2">
    <location>
        <begin position="36"/>
        <end position="90"/>
    </location>
</feature>
<dbReference type="Pfam" id="PF01381">
    <property type="entry name" value="HTH_3"/>
    <property type="match status" value="1"/>
</dbReference>
<dbReference type="PANTHER" id="PTHR46558">
    <property type="entry name" value="TRACRIPTIONAL REGULATORY PROTEIN-RELATED-RELATED"/>
    <property type="match status" value="1"/>
</dbReference>